<dbReference type="PROSITE" id="PS50082">
    <property type="entry name" value="WD_REPEATS_2"/>
    <property type="match status" value="3"/>
</dbReference>
<dbReference type="InterPro" id="IPR019775">
    <property type="entry name" value="WD40_repeat_CS"/>
</dbReference>
<comment type="subcellular location">
    <subcellularLocation>
        <location evidence="1">Nucleus</location>
    </subcellularLocation>
</comment>
<dbReference type="Proteomes" id="UP000094389">
    <property type="component" value="Unassembled WGS sequence"/>
</dbReference>
<dbReference type="InterPro" id="IPR036322">
    <property type="entry name" value="WD40_repeat_dom_sf"/>
</dbReference>
<evidence type="ECO:0000256" key="4">
    <source>
        <dbReference type="ARBA" id="ARBA00022853"/>
    </source>
</evidence>
<evidence type="ECO:0000259" key="9">
    <source>
        <dbReference type="Pfam" id="PF23609"/>
    </source>
</evidence>
<dbReference type="Pfam" id="PF12265">
    <property type="entry name" value="CAF1C_H4-bd"/>
    <property type="match status" value="1"/>
</dbReference>
<dbReference type="STRING" id="983966.A0A1E4S8I4"/>
<gene>
    <name evidence="10" type="ORF">CYBJADRAFT_133295</name>
</gene>
<evidence type="ECO:0000256" key="6">
    <source>
        <dbReference type="PROSITE-ProRule" id="PRU00221"/>
    </source>
</evidence>
<evidence type="ECO:0000313" key="10">
    <source>
        <dbReference type="EMBL" id="ODV75712.1"/>
    </source>
</evidence>
<feature type="domain" description="EIPR1-like beta-propeller" evidence="9">
    <location>
        <begin position="227"/>
        <end position="323"/>
    </location>
</feature>
<feature type="compositionally biased region" description="Basic and acidic residues" evidence="7">
    <location>
        <begin position="408"/>
        <end position="428"/>
    </location>
</feature>
<dbReference type="GeneID" id="30987499"/>
<dbReference type="InterPro" id="IPR059104">
    <property type="entry name" value="Beta-prop_EIPR1-like"/>
</dbReference>
<dbReference type="Gene3D" id="2.130.10.10">
    <property type="entry name" value="YVTN repeat-like/Quinoprotein amine dehydrogenase"/>
    <property type="match status" value="1"/>
</dbReference>
<dbReference type="InterPro" id="IPR050459">
    <property type="entry name" value="WD_repeat_RBAP46/RBAP48/MSI1"/>
</dbReference>
<name>A0A1E4S8I4_CYBJN</name>
<dbReference type="SUPFAM" id="SSF50978">
    <property type="entry name" value="WD40 repeat-like"/>
    <property type="match status" value="1"/>
</dbReference>
<dbReference type="EMBL" id="KV453925">
    <property type="protein sequence ID" value="ODV75712.1"/>
    <property type="molecule type" value="Genomic_DNA"/>
</dbReference>
<feature type="repeat" description="WD" evidence="6">
    <location>
        <begin position="161"/>
        <end position="202"/>
    </location>
</feature>
<sequence length="428" mass="48651">MTTETVKVESVEAQYIDNEKIINEEFKIWKKTVPLLYDTIQTYALESPSLTVQSIPGFELSRDTNELETKFLLGTYSTTGDNFLKYVTARLPSTLSPKTTHSIPIPSGGGDFTSKLSLKQRWLHPGEVNKARIHRDKVATFTKTGDVKIWSFDKSECVKTLKYHQKDGFGLEWNLLGSKLVTGGEDTHIALWDLSSETPLRVYKQHSAIVNDFSWSYGIPTMFGSVSDDLSIKFFDTRSDEVLINVAEAHKDVINAIDFNPKQTNLFVTGGADNLVTLWDLRNTKMPLRQLYGHNGAVNQVKFNPDESHLLASSSNDRRIHVWDLLKLEEEFDVDDFTKNDKEDPCLKFIHGGHVSKVNEFDWVSGVSNTIVSVGEDALLEIWKPHFEEEDEEEEEEEEDEEEEGEAKEEKNEEQASTKDAEGDEKME</sequence>
<dbReference type="PANTHER" id="PTHR22850">
    <property type="entry name" value="WD40 REPEAT FAMILY"/>
    <property type="match status" value="1"/>
</dbReference>
<keyword evidence="3" id="KW-0677">Repeat</keyword>
<dbReference type="InterPro" id="IPR001680">
    <property type="entry name" value="WD40_rpt"/>
</dbReference>
<dbReference type="OrthoDB" id="427795at2759"/>
<dbReference type="PROSITE" id="PS50294">
    <property type="entry name" value="WD_REPEATS_REGION"/>
    <property type="match status" value="3"/>
</dbReference>
<dbReference type="PROSITE" id="PS00678">
    <property type="entry name" value="WD_REPEATS_1"/>
    <property type="match status" value="2"/>
</dbReference>
<reference evidence="10 11" key="1">
    <citation type="journal article" date="2016" name="Proc. Natl. Acad. Sci. U.S.A.">
        <title>Comparative genomics of biotechnologically important yeasts.</title>
        <authorList>
            <person name="Riley R."/>
            <person name="Haridas S."/>
            <person name="Wolfe K.H."/>
            <person name="Lopes M.R."/>
            <person name="Hittinger C.T."/>
            <person name="Goeker M."/>
            <person name="Salamov A.A."/>
            <person name="Wisecaver J.H."/>
            <person name="Long T.M."/>
            <person name="Calvey C.H."/>
            <person name="Aerts A.L."/>
            <person name="Barry K.W."/>
            <person name="Choi C."/>
            <person name="Clum A."/>
            <person name="Coughlan A.Y."/>
            <person name="Deshpande S."/>
            <person name="Douglass A.P."/>
            <person name="Hanson S.J."/>
            <person name="Klenk H.-P."/>
            <person name="LaButti K.M."/>
            <person name="Lapidus A."/>
            <person name="Lindquist E.A."/>
            <person name="Lipzen A.M."/>
            <person name="Meier-Kolthoff J.P."/>
            <person name="Ohm R.A."/>
            <person name="Otillar R.P."/>
            <person name="Pangilinan J.L."/>
            <person name="Peng Y."/>
            <person name="Rokas A."/>
            <person name="Rosa C.A."/>
            <person name="Scheuner C."/>
            <person name="Sibirny A.A."/>
            <person name="Slot J.C."/>
            <person name="Stielow J.B."/>
            <person name="Sun H."/>
            <person name="Kurtzman C.P."/>
            <person name="Blackwell M."/>
            <person name="Grigoriev I.V."/>
            <person name="Jeffries T.W."/>
        </authorList>
    </citation>
    <scope>NUCLEOTIDE SEQUENCE [LARGE SCALE GENOMIC DNA]</scope>
    <source>
        <strain evidence="11">ATCC 18201 / CBS 1600 / BCRC 20928 / JCM 3617 / NBRC 0987 / NRRL Y-1542</strain>
    </source>
</reference>
<evidence type="ECO:0000313" key="11">
    <source>
        <dbReference type="Proteomes" id="UP000094389"/>
    </source>
</evidence>
<evidence type="ECO:0000256" key="1">
    <source>
        <dbReference type="ARBA" id="ARBA00004123"/>
    </source>
</evidence>
<dbReference type="RefSeq" id="XP_020072751.1">
    <property type="nucleotide sequence ID" value="XM_020213103.1"/>
</dbReference>
<dbReference type="InterPro" id="IPR022052">
    <property type="entry name" value="Histone-bd_RBBP4-like_N"/>
</dbReference>
<keyword evidence="2 6" id="KW-0853">WD repeat</keyword>
<dbReference type="OMA" id="CEADWHP"/>
<evidence type="ECO:0000256" key="5">
    <source>
        <dbReference type="ARBA" id="ARBA00023242"/>
    </source>
</evidence>
<feature type="region of interest" description="Disordered" evidence="7">
    <location>
        <begin position="385"/>
        <end position="428"/>
    </location>
</feature>
<keyword evidence="4" id="KW-0156">Chromatin regulator</keyword>
<dbReference type="GO" id="GO:0005634">
    <property type="term" value="C:nucleus"/>
    <property type="evidence" value="ECO:0007669"/>
    <property type="project" value="UniProtKB-SubCell"/>
</dbReference>
<organism evidence="10 11">
    <name type="scientific">Cyberlindnera jadinii (strain ATCC 18201 / CBS 1600 / BCRC 20928 / JCM 3617 / NBRC 0987 / NRRL Y-1542)</name>
    <name type="common">Torula yeast</name>
    <name type="synonym">Candida utilis</name>
    <dbReference type="NCBI Taxonomy" id="983966"/>
    <lineage>
        <taxon>Eukaryota</taxon>
        <taxon>Fungi</taxon>
        <taxon>Dikarya</taxon>
        <taxon>Ascomycota</taxon>
        <taxon>Saccharomycotina</taxon>
        <taxon>Saccharomycetes</taxon>
        <taxon>Phaffomycetales</taxon>
        <taxon>Phaffomycetaceae</taxon>
        <taxon>Cyberlindnera</taxon>
    </lineage>
</organism>
<dbReference type="Pfam" id="PF00400">
    <property type="entry name" value="WD40"/>
    <property type="match status" value="1"/>
</dbReference>
<dbReference type="GO" id="GO:0006325">
    <property type="term" value="P:chromatin organization"/>
    <property type="evidence" value="ECO:0007669"/>
    <property type="project" value="UniProtKB-KW"/>
</dbReference>
<evidence type="ECO:0000256" key="3">
    <source>
        <dbReference type="ARBA" id="ARBA00022737"/>
    </source>
</evidence>
<dbReference type="SMART" id="SM00320">
    <property type="entry name" value="WD40"/>
    <property type="match status" value="6"/>
</dbReference>
<protein>
    <submittedName>
        <fullName evidence="10">WD40 repeat-like protein</fullName>
    </submittedName>
</protein>
<feature type="repeat" description="WD" evidence="6">
    <location>
        <begin position="247"/>
        <end position="289"/>
    </location>
</feature>
<accession>A0A1E4S8I4</accession>
<dbReference type="InterPro" id="IPR015943">
    <property type="entry name" value="WD40/YVTN_repeat-like_dom_sf"/>
</dbReference>
<dbReference type="PRINTS" id="PR00320">
    <property type="entry name" value="GPROTEINBRPT"/>
</dbReference>
<feature type="repeat" description="WD" evidence="6">
    <location>
        <begin position="291"/>
        <end position="325"/>
    </location>
</feature>
<keyword evidence="11" id="KW-1185">Reference proteome</keyword>
<evidence type="ECO:0000259" key="8">
    <source>
        <dbReference type="Pfam" id="PF12265"/>
    </source>
</evidence>
<proteinExistence type="predicted"/>
<dbReference type="AlphaFoldDB" id="A0A1E4S8I4"/>
<dbReference type="InterPro" id="IPR020472">
    <property type="entry name" value="WD40_PAC1"/>
</dbReference>
<keyword evidence="5" id="KW-0539">Nucleus</keyword>
<evidence type="ECO:0000256" key="7">
    <source>
        <dbReference type="SAM" id="MobiDB-lite"/>
    </source>
</evidence>
<evidence type="ECO:0000256" key="2">
    <source>
        <dbReference type="ARBA" id="ARBA00022574"/>
    </source>
</evidence>
<feature type="compositionally biased region" description="Acidic residues" evidence="7">
    <location>
        <begin position="388"/>
        <end position="407"/>
    </location>
</feature>
<feature type="domain" description="Histone-binding protein RBBP4-like N-terminal" evidence="8">
    <location>
        <begin position="24"/>
        <end position="92"/>
    </location>
</feature>
<dbReference type="Pfam" id="PF23609">
    <property type="entry name" value="Beta-prop_EIPR1"/>
    <property type="match status" value="1"/>
</dbReference>